<comment type="similarity">
    <text evidence="2 10">Belongs to the phosphoenolpyruvate carboxykinase (ATP) family.</text>
</comment>
<dbReference type="NCBIfam" id="TIGR00224">
    <property type="entry name" value="pckA"/>
    <property type="match status" value="1"/>
</dbReference>
<comment type="function">
    <text evidence="10">Involved in the gluconeogenesis. Catalyzes the conversion of oxaloacetate (OAA) to phosphoenolpyruvate (PEP) through direct phosphoryl transfer between the nucleoside triphosphate and OAA.</text>
</comment>
<keyword evidence="7 10" id="KW-0067">ATP-binding</keyword>
<evidence type="ECO:0000256" key="10">
    <source>
        <dbReference type="HAMAP-Rule" id="MF_00453"/>
    </source>
</evidence>
<dbReference type="OrthoDB" id="9806325at2"/>
<feature type="binding site" evidence="10">
    <location>
        <position position="285"/>
    </location>
    <ligand>
        <name>ATP</name>
        <dbReference type="ChEBI" id="CHEBI:30616"/>
    </ligand>
</feature>
<keyword evidence="5 10" id="KW-0547">Nucleotide-binding</keyword>
<keyword evidence="6 10" id="KW-0210">Decarboxylase</keyword>
<dbReference type="STRING" id="926569.ANT_14590"/>
<evidence type="ECO:0000313" key="12">
    <source>
        <dbReference type="Proteomes" id="UP000008922"/>
    </source>
</evidence>
<dbReference type="Gene3D" id="3.40.449.10">
    <property type="entry name" value="Phosphoenolpyruvate Carboxykinase, domain 1"/>
    <property type="match status" value="1"/>
</dbReference>
<dbReference type="NCBIfam" id="NF006820">
    <property type="entry name" value="PRK09344.1-2"/>
    <property type="match status" value="1"/>
</dbReference>
<dbReference type="AlphaFoldDB" id="E8N4X3"/>
<dbReference type="Gene3D" id="2.170.8.10">
    <property type="entry name" value="Phosphoenolpyruvate Carboxykinase, domain 2"/>
    <property type="match status" value="1"/>
</dbReference>
<dbReference type="HOGENOM" id="CLU_018247_0_1_0"/>
<feature type="binding site" evidence="10">
    <location>
        <begin position="236"/>
        <end position="244"/>
    </location>
    <ligand>
        <name>ATP</name>
        <dbReference type="ChEBI" id="CHEBI:30616"/>
    </ligand>
</feature>
<feature type="binding site" evidence="10">
    <location>
        <position position="323"/>
    </location>
    <ligand>
        <name>substrate</name>
    </ligand>
</feature>
<dbReference type="Pfam" id="PF01293">
    <property type="entry name" value="PEPCK_ATP"/>
    <property type="match status" value="1"/>
</dbReference>
<feature type="binding site" evidence="10">
    <location>
        <position position="323"/>
    </location>
    <ligand>
        <name>ATP</name>
        <dbReference type="ChEBI" id="CHEBI:30616"/>
    </ligand>
</feature>
<dbReference type="GO" id="GO:0046872">
    <property type="term" value="F:metal ion binding"/>
    <property type="evidence" value="ECO:0007669"/>
    <property type="project" value="UniProtKB-KW"/>
</dbReference>
<dbReference type="PIRSF" id="PIRSF006294">
    <property type="entry name" value="PEP_crbxkin"/>
    <property type="match status" value="1"/>
</dbReference>
<dbReference type="CDD" id="cd00484">
    <property type="entry name" value="PEPCK_ATP"/>
    <property type="match status" value="1"/>
</dbReference>
<dbReference type="GO" id="GO:0004612">
    <property type="term" value="F:phosphoenolpyruvate carboxykinase (ATP) activity"/>
    <property type="evidence" value="ECO:0007669"/>
    <property type="project" value="UniProtKB-UniRule"/>
</dbReference>
<feature type="binding site" evidence="10">
    <location>
        <position position="201"/>
    </location>
    <ligand>
        <name>Mn(2+)</name>
        <dbReference type="ChEBI" id="CHEBI:29035"/>
    </ligand>
</feature>
<keyword evidence="10" id="KW-0479">Metal-binding</keyword>
<evidence type="ECO:0000256" key="8">
    <source>
        <dbReference type="ARBA" id="ARBA00023239"/>
    </source>
</evidence>
<dbReference type="SUPFAM" id="SSF53795">
    <property type="entry name" value="PEP carboxykinase-like"/>
    <property type="match status" value="1"/>
</dbReference>
<comment type="catalytic activity">
    <reaction evidence="9 10">
        <text>oxaloacetate + ATP = phosphoenolpyruvate + ADP + CO2</text>
        <dbReference type="Rhea" id="RHEA:18617"/>
        <dbReference type="ChEBI" id="CHEBI:16452"/>
        <dbReference type="ChEBI" id="CHEBI:16526"/>
        <dbReference type="ChEBI" id="CHEBI:30616"/>
        <dbReference type="ChEBI" id="CHEBI:58702"/>
        <dbReference type="ChEBI" id="CHEBI:456216"/>
        <dbReference type="EC" id="4.1.1.49"/>
    </reaction>
</comment>
<feature type="binding site" evidence="10">
    <location>
        <position position="60"/>
    </location>
    <ligand>
        <name>substrate</name>
    </ligand>
</feature>
<proteinExistence type="inferred from homology"/>
<feature type="binding site" evidence="10">
    <location>
        <position position="195"/>
    </location>
    <ligand>
        <name>substrate</name>
    </ligand>
</feature>
<feature type="binding site" evidence="10">
    <location>
        <position position="201"/>
    </location>
    <ligand>
        <name>substrate</name>
    </ligand>
</feature>
<feature type="binding site" evidence="10">
    <location>
        <position position="201"/>
    </location>
    <ligand>
        <name>ATP</name>
        <dbReference type="ChEBI" id="CHEBI:30616"/>
    </ligand>
</feature>
<accession>E8N4X3</accession>
<organism evidence="11 12">
    <name type="scientific">Anaerolinea thermophila (strain DSM 14523 / JCM 11388 / NBRC 100420 / UNI-1)</name>
    <dbReference type="NCBI Taxonomy" id="926569"/>
    <lineage>
        <taxon>Bacteria</taxon>
        <taxon>Bacillati</taxon>
        <taxon>Chloroflexota</taxon>
        <taxon>Anaerolineae</taxon>
        <taxon>Anaerolineales</taxon>
        <taxon>Anaerolineaceae</taxon>
        <taxon>Anaerolinea</taxon>
    </lineage>
</organism>
<keyword evidence="4 10" id="KW-0312">Gluconeogenesis</keyword>
<evidence type="ECO:0000313" key="11">
    <source>
        <dbReference type="EMBL" id="BAJ63487.1"/>
    </source>
</evidence>
<dbReference type="PANTHER" id="PTHR30031:SF0">
    <property type="entry name" value="PHOSPHOENOLPYRUVATE CARBOXYKINASE (ATP)"/>
    <property type="match status" value="1"/>
</dbReference>
<feature type="binding site" evidence="10">
    <location>
        <position position="449"/>
    </location>
    <ligand>
        <name>ATP</name>
        <dbReference type="ChEBI" id="CHEBI:30616"/>
    </ligand>
</feature>
<dbReference type="InterPro" id="IPR015994">
    <property type="entry name" value="PEPCK_ATP_CS"/>
</dbReference>
<comment type="pathway">
    <text evidence="1 10">Carbohydrate biosynthesis; gluconeogenesis.</text>
</comment>
<feature type="binding site" evidence="10">
    <location>
        <position position="220"/>
    </location>
    <ligand>
        <name>Mn(2+)</name>
        <dbReference type="ChEBI" id="CHEBI:29035"/>
    </ligand>
</feature>
<dbReference type="EC" id="4.1.1.49" evidence="3 10"/>
<dbReference type="PANTHER" id="PTHR30031">
    <property type="entry name" value="PHOSPHOENOLPYRUVATE CARBOXYKINASE ATP"/>
    <property type="match status" value="1"/>
</dbReference>
<dbReference type="InterPro" id="IPR001272">
    <property type="entry name" value="PEP_carboxykinase_ATP"/>
</dbReference>
<dbReference type="Gene3D" id="3.90.228.20">
    <property type="match status" value="1"/>
</dbReference>
<evidence type="ECO:0000256" key="2">
    <source>
        <dbReference type="ARBA" id="ARBA00006052"/>
    </source>
</evidence>
<dbReference type="UniPathway" id="UPA00138"/>
<dbReference type="FunCoup" id="E8N4X3">
    <property type="interactions" value="167"/>
</dbReference>
<dbReference type="GO" id="GO:0005829">
    <property type="term" value="C:cytosol"/>
    <property type="evidence" value="ECO:0007669"/>
    <property type="project" value="TreeGrafter"/>
</dbReference>
<feature type="binding site" evidence="10">
    <location>
        <position position="257"/>
    </location>
    <ligand>
        <name>Mn(2+)</name>
        <dbReference type="ChEBI" id="CHEBI:29035"/>
    </ligand>
</feature>
<evidence type="ECO:0000256" key="1">
    <source>
        <dbReference type="ARBA" id="ARBA00004742"/>
    </source>
</evidence>
<name>E8N4X3_ANATU</name>
<feature type="binding site" evidence="10">
    <location>
        <position position="220"/>
    </location>
    <ligand>
        <name>ATP</name>
        <dbReference type="ChEBI" id="CHEBI:30616"/>
    </ligand>
</feature>
<dbReference type="EMBL" id="AP012029">
    <property type="protein sequence ID" value="BAJ63487.1"/>
    <property type="molecule type" value="Genomic_DNA"/>
</dbReference>
<dbReference type="NCBIfam" id="NF006821">
    <property type="entry name" value="PRK09344.1-3"/>
    <property type="match status" value="1"/>
</dbReference>
<dbReference type="RefSeq" id="WP_013559869.1">
    <property type="nucleotide sequence ID" value="NC_014960.1"/>
</dbReference>
<comment type="subcellular location">
    <subcellularLocation>
        <location evidence="10">Cytoplasm</location>
    </subcellularLocation>
</comment>
<dbReference type="Proteomes" id="UP000008922">
    <property type="component" value="Chromosome"/>
</dbReference>
<keyword evidence="10" id="KW-0464">Manganese</keyword>
<dbReference type="HAMAP" id="MF_00453">
    <property type="entry name" value="PEPCK_ATP"/>
    <property type="match status" value="1"/>
</dbReference>
<keyword evidence="8 10" id="KW-0456">Lyase</keyword>
<dbReference type="InParanoid" id="E8N4X3"/>
<dbReference type="GO" id="GO:0005524">
    <property type="term" value="F:ATP binding"/>
    <property type="evidence" value="ECO:0007669"/>
    <property type="project" value="UniProtKB-UniRule"/>
</dbReference>
<evidence type="ECO:0000256" key="5">
    <source>
        <dbReference type="ARBA" id="ARBA00022741"/>
    </source>
</evidence>
<comment type="cofactor">
    <cofactor evidence="10">
        <name>Mn(2+)</name>
        <dbReference type="ChEBI" id="CHEBI:29035"/>
    </cofactor>
    <text evidence="10">Binds 1 Mn(2+) ion per subunit.</text>
</comment>
<evidence type="ECO:0000256" key="4">
    <source>
        <dbReference type="ARBA" id="ARBA00022432"/>
    </source>
</evidence>
<dbReference type="InterPro" id="IPR008210">
    <property type="entry name" value="PEP_carboxykinase_N"/>
</dbReference>
<evidence type="ECO:0000256" key="7">
    <source>
        <dbReference type="ARBA" id="ARBA00022840"/>
    </source>
</evidence>
<dbReference type="SUPFAM" id="SSF68923">
    <property type="entry name" value="PEP carboxykinase N-terminal domain"/>
    <property type="match status" value="1"/>
</dbReference>
<dbReference type="PROSITE" id="PS00532">
    <property type="entry name" value="PEPCK_ATP"/>
    <property type="match status" value="1"/>
</dbReference>
<dbReference type="InterPro" id="IPR013035">
    <property type="entry name" value="PEP_carboxykinase_C"/>
</dbReference>
<keyword evidence="12" id="KW-1185">Reference proteome</keyword>
<protein>
    <recommendedName>
        <fullName evidence="3 10">Phosphoenolpyruvate carboxykinase (ATP)</fullName>
        <shortName evidence="10">PCK</shortName>
        <shortName evidence="10">PEP carboxykinase</shortName>
        <shortName evidence="10">PEPCK</shortName>
        <ecNumber evidence="3 10">4.1.1.49</ecNumber>
    </recommendedName>
</protein>
<evidence type="ECO:0000256" key="3">
    <source>
        <dbReference type="ARBA" id="ARBA00012363"/>
    </source>
</evidence>
<gene>
    <name evidence="10 11" type="primary">pckA</name>
    <name evidence="11" type="ordered locus">ANT_14590</name>
</gene>
<sequence length="542" mass="60450">MIYTGIPGDYSLELHGLQNLRTAYWNLPPAGLIEQSILRGESILSRTGAVVVNTGKHTGRSPSDKFIVRHPSIENQIWWGKVNQPLAPEKFERLLAKARAYLQGKDVFIQDLQAGAHPSFALPIRLITEKAWAALFAYNLFLRLPHDQLVHHRPEFTIFHLPEFLASPEEDGTRSETVIALDLKKKVILIAGTSYAGEIKKSIFTVLNYLLPQKGVLSMHCSANIGQEQDVALFFGLSGTGKTTLSSDPERRLIGDDEHGWADDGIFNFEGGCYAKTIHLRPELEPLIWQATQSFGAVLENVTIDTISRELDFDDDHRTENTRGAYPLHYIPNFVPEGRGGHPKNIFFLSADAFGVLPPIALLSPEQAMYYFLSGYTSKLAGTETGLGTEPQATFSTCFGAPFLPLHPHEYAHLLGEKIQRHQARVWLVNTGWTGGPYGVGQRIRLPYTRALIRAALHGDLEHVEYQIEPHFGLSIPLECPGVPSEILNPRQTWADPEAYEQQASLLVEQFNKNFEPFVQEVSPEVVLAGPGRKDLRPQKLG</sequence>
<feature type="binding site" evidence="10">
    <location>
        <begin position="443"/>
        <end position="444"/>
    </location>
    <ligand>
        <name>ATP</name>
        <dbReference type="ChEBI" id="CHEBI:30616"/>
    </ligand>
</feature>
<dbReference type="KEGG" id="atm:ANT_14590"/>
<keyword evidence="10" id="KW-0963">Cytoplasm</keyword>
<evidence type="ECO:0000256" key="6">
    <source>
        <dbReference type="ARBA" id="ARBA00022793"/>
    </source>
</evidence>
<dbReference type="eggNOG" id="COG1866">
    <property type="taxonomic scope" value="Bacteria"/>
</dbReference>
<dbReference type="GO" id="GO:0006094">
    <property type="term" value="P:gluconeogenesis"/>
    <property type="evidence" value="ECO:0007669"/>
    <property type="project" value="UniProtKB-UniRule"/>
</dbReference>
<reference evidence="11 12" key="1">
    <citation type="submission" date="2010-12" db="EMBL/GenBank/DDBJ databases">
        <title>Whole genome sequence of Anaerolinea thermophila UNI-1.</title>
        <authorList>
            <person name="Narita-Yamada S."/>
            <person name="Kishi E."/>
            <person name="Watanabe Y."/>
            <person name="Takasaki K."/>
            <person name="Ankai A."/>
            <person name="Oguchi A."/>
            <person name="Fukui S."/>
            <person name="Takahashi M."/>
            <person name="Yashiro I."/>
            <person name="Hosoyama A."/>
            <person name="Sekiguchi Y."/>
            <person name="Hanada S."/>
            <person name="Fujita N."/>
        </authorList>
    </citation>
    <scope>NUCLEOTIDE SEQUENCE [LARGE SCALE GENOMIC DNA]</scope>
    <source>
        <strain evidence="12">DSM 14523 / JCM 11388 / NBRC 100420 / UNI-1</strain>
    </source>
</reference>
<evidence type="ECO:0000256" key="9">
    <source>
        <dbReference type="ARBA" id="ARBA00047371"/>
    </source>
</evidence>